<organism evidence="3 4">
    <name type="scientific">Auraticoccus cholistanensis</name>
    <dbReference type="NCBI Taxonomy" id="2656650"/>
    <lineage>
        <taxon>Bacteria</taxon>
        <taxon>Bacillati</taxon>
        <taxon>Actinomycetota</taxon>
        <taxon>Actinomycetes</taxon>
        <taxon>Propionibacteriales</taxon>
        <taxon>Propionibacteriaceae</taxon>
        <taxon>Auraticoccus</taxon>
    </lineage>
</organism>
<sequence length="236" mass="25405">MHPTWITAVLQLPAERHAAAAAFWAAVTEMPPSSADAGGVVLLPADGSPYLQLRPGEAGLRLELAVPDPDGAVAAALRAGASTDPGSGPRQLRSPGGLRFGYVEEQPRRRPPVRRWPDGRRAMVDQVCVDAAPGHHEAEVAFWATLTGLPPRPSGPEFVRLTPPPEQPLQLILQRLQDGSGPTTAHLDLGTSAGSRDTEVDRHRELGAELVRRFEDWTVLRDPAGTTYCVTDHLPR</sequence>
<comment type="caution">
    <text evidence="3">The sequence shown here is derived from an EMBL/GenBank/DDBJ whole genome shotgun (WGS) entry which is preliminary data.</text>
</comment>
<keyword evidence="4" id="KW-1185">Reference proteome</keyword>
<dbReference type="EMBL" id="WPCU01000007">
    <property type="protein sequence ID" value="MVA76675.1"/>
    <property type="molecule type" value="Genomic_DNA"/>
</dbReference>
<dbReference type="Pfam" id="PF18029">
    <property type="entry name" value="Glyoxalase_6"/>
    <property type="match status" value="2"/>
</dbReference>
<protein>
    <submittedName>
        <fullName evidence="3">VOC family protein</fullName>
    </submittedName>
</protein>
<evidence type="ECO:0000313" key="3">
    <source>
        <dbReference type="EMBL" id="MVA76675.1"/>
    </source>
</evidence>
<feature type="domain" description="Glyoxalase-like" evidence="2">
    <location>
        <begin position="14"/>
        <end position="100"/>
    </location>
</feature>
<name>A0A6A9UXZ9_9ACTN</name>
<proteinExistence type="predicted"/>
<feature type="region of interest" description="Disordered" evidence="1">
    <location>
        <begin position="181"/>
        <end position="201"/>
    </location>
</feature>
<accession>A0A6A9UXZ9</accession>
<feature type="domain" description="Glyoxalase-like" evidence="2">
    <location>
        <begin position="126"/>
        <end position="231"/>
    </location>
</feature>
<reference evidence="3 4" key="1">
    <citation type="submission" date="2019-12" db="EMBL/GenBank/DDBJ databases">
        <title>Auraticoccus cholistani sp. nov., an actinomycete isolated from soil of Cholistan desert.</title>
        <authorList>
            <person name="Cheema M.T."/>
        </authorList>
    </citation>
    <scope>NUCLEOTIDE SEQUENCE [LARGE SCALE GENOMIC DNA]</scope>
    <source>
        <strain evidence="3 4">F435</strain>
    </source>
</reference>
<dbReference type="Gene3D" id="3.10.180.10">
    <property type="entry name" value="2,3-Dihydroxybiphenyl 1,2-Dioxygenase, domain 1"/>
    <property type="match status" value="2"/>
</dbReference>
<evidence type="ECO:0000313" key="4">
    <source>
        <dbReference type="Proteomes" id="UP000435304"/>
    </source>
</evidence>
<dbReference type="AlphaFoldDB" id="A0A6A9UXZ9"/>
<dbReference type="PANTHER" id="PTHR35908:SF1">
    <property type="entry name" value="CONSERVED PROTEIN"/>
    <property type="match status" value="1"/>
</dbReference>
<dbReference type="RefSeq" id="WP_156610293.1">
    <property type="nucleotide sequence ID" value="NZ_WPCU01000007.1"/>
</dbReference>
<evidence type="ECO:0000256" key="1">
    <source>
        <dbReference type="SAM" id="MobiDB-lite"/>
    </source>
</evidence>
<dbReference type="SUPFAM" id="SSF54593">
    <property type="entry name" value="Glyoxalase/Bleomycin resistance protein/Dihydroxybiphenyl dioxygenase"/>
    <property type="match status" value="1"/>
</dbReference>
<gene>
    <name evidence="3" type="ORF">GC722_11670</name>
</gene>
<evidence type="ECO:0000259" key="2">
    <source>
        <dbReference type="Pfam" id="PF18029"/>
    </source>
</evidence>
<dbReference type="PANTHER" id="PTHR35908">
    <property type="entry name" value="HYPOTHETICAL FUSION PROTEIN"/>
    <property type="match status" value="1"/>
</dbReference>
<feature type="region of interest" description="Disordered" evidence="1">
    <location>
        <begin position="79"/>
        <end position="101"/>
    </location>
</feature>
<dbReference type="Proteomes" id="UP000435304">
    <property type="component" value="Unassembled WGS sequence"/>
</dbReference>
<dbReference type="InterPro" id="IPR041581">
    <property type="entry name" value="Glyoxalase_6"/>
</dbReference>
<dbReference type="InterPro" id="IPR029068">
    <property type="entry name" value="Glyas_Bleomycin-R_OHBP_Dase"/>
</dbReference>